<proteinExistence type="inferred from homology"/>
<dbReference type="Pfam" id="PF01106">
    <property type="entry name" value="NifU"/>
    <property type="match status" value="1"/>
</dbReference>
<evidence type="ECO:0000256" key="1">
    <source>
        <dbReference type="ARBA" id="ARBA00002175"/>
    </source>
</evidence>
<dbReference type="InterPro" id="IPR034904">
    <property type="entry name" value="FSCA_dom_sf"/>
</dbReference>
<dbReference type="AlphaFoldDB" id="A0A5B8MJ62"/>
<dbReference type="Proteomes" id="UP000316726">
    <property type="component" value="Chromosome 4"/>
</dbReference>
<dbReference type="PANTHER" id="PTHR11178">
    <property type="entry name" value="IRON-SULFUR CLUSTER SCAFFOLD PROTEIN NFU-RELATED"/>
    <property type="match status" value="1"/>
</dbReference>
<dbReference type="OrthoDB" id="565552at2759"/>
<accession>A0A5B8MJ62</accession>
<dbReference type="Gene3D" id="3.30.1370.70">
    <property type="entry name" value="Scaffold protein Nfu/NifU, N-terminal domain"/>
    <property type="match status" value="1"/>
</dbReference>
<evidence type="ECO:0000256" key="3">
    <source>
        <dbReference type="SAM" id="SignalP"/>
    </source>
</evidence>
<dbReference type="STRING" id="1764295.A0A5B8MJ62"/>
<reference evidence="5 6" key="1">
    <citation type="submission" date="2018-07" db="EMBL/GenBank/DDBJ databases">
        <title>The complete nuclear genome of the prasinophyte Chloropicon primus (CCMP1205).</title>
        <authorList>
            <person name="Pombert J.-F."/>
            <person name="Otis C."/>
            <person name="Turmel M."/>
            <person name="Lemieux C."/>
        </authorList>
    </citation>
    <scope>NUCLEOTIDE SEQUENCE [LARGE SCALE GENOMIC DNA]</scope>
    <source>
        <strain evidence="5 6">CCMP1205</strain>
    </source>
</reference>
<dbReference type="GO" id="GO:0051536">
    <property type="term" value="F:iron-sulfur cluster binding"/>
    <property type="evidence" value="ECO:0007669"/>
    <property type="project" value="InterPro"/>
</dbReference>
<name>A0A5B8MJ62_9CHLO</name>
<feature type="signal peptide" evidence="3">
    <location>
        <begin position="1"/>
        <end position="29"/>
    </location>
</feature>
<comment type="similarity">
    <text evidence="2">Belongs to the NifU family.</text>
</comment>
<dbReference type="Gene3D" id="3.30.300.130">
    <property type="entry name" value="Fe-S cluster assembly (FSCA)"/>
    <property type="match status" value="1"/>
</dbReference>
<protein>
    <submittedName>
        <fullName evidence="5">Iron-sulfur cluster assembly protein</fullName>
    </submittedName>
</protein>
<dbReference type="Pfam" id="PF08712">
    <property type="entry name" value="Nfu_N"/>
    <property type="match status" value="1"/>
</dbReference>
<sequence>MATTSLWRGGLSLRRGLVALLSARGLVASSTPAPYPSSSLGRSLVFAEARRDFPALRPCFSSSASPGTPLFIQTQETPNPLSLMFVPGRDVLASDGGGSRDFADAKAAKRSPLAQRLFRIEGVRGVFFGTDFITVTKAEDVEWSVMKPEIFATITDFFASGREILNEEVAAEEDEGDEDDEDEDEVVLMIKELLDTRIRPAVQDDGGDIRFVRFEQDTGVVFLELQGACAGCPSSSVTLKSGIENMLMHYIPEVREVVEYDPMDERGMPLSF</sequence>
<keyword evidence="3" id="KW-0732">Signal</keyword>
<dbReference type="GO" id="GO:0016226">
    <property type="term" value="P:iron-sulfur cluster assembly"/>
    <property type="evidence" value="ECO:0007669"/>
    <property type="project" value="InterPro"/>
</dbReference>
<dbReference type="InterPro" id="IPR036498">
    <property type="entry name" value="Nfu/NifU_N_sf"/>
</dbReference>
<gene>
    <name evidence="5" type="ORF">A3770_04p30210</name>
</gene>
<evidence type="ECO:0000313" key="6">
    <source>
        <dbReference type="Proteomes" id="UP000316726"/>
    </source>
</evidence>
<evidence type="ECO:0000256" key="2">
    <source>
        <dbReference type="ARBA" id="ARBA00006420"/>
    </source>
</evidence>
<dbReference type="SUPFAM" id="SSF110836">
    <property type="entry name" value="Hypothetical protein SAV1430"/>
    <property type="match status" value="1"/>
</dbReference>
<keyword evidence="6" id="KW-1185">Reference proteome</keyword>
<dbReference type="SUPFAM" id="SSF117916">
    <property type="entry name" value="Fe-S cluster assembly (FSCA) domain-like"/>
    <property type="match status" value="1"/>
</dbReference>
<dbReference type="FunFam" id="3.30.1370.70:FF:000001">
    <property type="entry name" value="NifU-like protein 4, mitochondrial"/>
    <property type="match status" value="1"/>
</dbReference>
<dbReference type="SMART" id="SM00932">
    <property type="entry name" value="Nfu_N"/>
    <property type="match status" value="1"/>
</dbReference>
<organism evidence="5 6">
    <name type="scientific">Chloropicon primus</name>
    <dbReference type="NCBI Taxonomy" id="1764295"/>
    <lineage>
        <taxon>Eukaryota</taxon>
        <taxon>Viridiplantae</taxon>
        <taxon>Chlorophyta</taxon>
        <taxon>Chloropicophyceae</taxon>
        <taxon>Chloropicales</taxon>
        <taxon>Chloropicaceae</taxon>
        <taxon>Chloropicon</taxon>
    </lineage>
</organism>
<dbReference type="FunFam" id="3.30.300.130:FF:000001">
    <property type="entry name" value="NFU1 iron-sulfur cluster scaffold"/>
    <property type="match status" value="1"/>
</dbReference>
<dbReference type="EMBL" id="CP031037">
    <property type="protein sequence ID" value="QDZ20503.1"/>
    <property type="molecule type" value="Genomic_DNA"/>
</dbReference>
<evidence type="ECO:0000259" key="4">
    <source>
        <dbReference type="SMART" id="SM00932"/>
    </source>
</evidence>
<comment type="function">
    <text evidence="1">Molecular scaffold for [Fe-S] cluster assembly of mitochondrial iron-sulfur proteins.</text>
</comment>
<evidence type="ECO:0000313" key="5">
    <source>
        <dbReference type="EMBL" id="QDZ20503.1"/>
    </source>
</evidence>
<dbReference type="InterPro" id="IPR014824">
    <property type="entry name" value="Nfu/NifU_N"/>
</dbReference>
<dbReference type="GO" id="GO:0005739">
    <property type="term" value="C:mitochondrion"/>
    <property type="evidence" value="ECO:0007669"/>
    <property type="project" value="TreeGrafter"/>
</dbReference>
<dbReference type="PANTHER" id="PTHR11178:SF1">
    <property type="entry name" value="NFU1 IRON-SULFUR CLUSTER SCAFFOLD HOMOLOG, MITOCHONDRIAL"/>
    <property type="match status" value="1"/>
</dbReference>
<dbReference type="InterPro" id="IPR001075">
    <property type="entry name" value="NIF_FeS_clus_asmbl_NifU_C"/>
</dbReference>
<feature type="chain" id="PRO_5023030227" evidence="3">
    <location>
        <begin position="30"/>
        <end position="272"/>
    </location>
</feature>
<dbReference type="GO" id="GO:0005506">
    <property type="term" value="F:iron ion binding"/>
    <property type="evidence" value="ECO:0007669"/>
    <property type="project" value="InterPro"/>
</dbReference>
<feature type="domain" description="Scaffold protein Nfu/NifU N-terminal" evidence="4">
    <location>
        <begin position="72"/>
        <end position="161"/>
    </location>
</feature>